<accession>A0A455UEF4</accession>
<name>A0A455UEF4_9GAMM</name>
<gene>
    <name evidence="2" type="ORF">HSBAA_39450</name>
</gene>
<dbReference type="Gene3D" id="1.20.1730.10">
    <property type="entry name" value="Sodium/glucose cotransporter"/>
    <property type="match status" value="1"/>
</dbReference>
<protein>
    <submittedName>
        <fullName evidence="2">Uncharacterized protein</fullName>
    </submittedName>
</protein>
<dbReference type="KEGG" id="hsr:HSBAA_39450"/>
<reference evidence="2 3" key="1">
    <citation type="journal article" date="2019" name="Microbiol. Resour. Announc.">
        <title>Complete Genome Sequence of Halomonas sulfidaeris Strain Esulfide1 Isolated from a Metal Sulfide Rock at a Depth of 2,200 Meters, Obtained Using Nanopore Sequencing.</title>
        <authorList>
            <person name="Saito M."/>
            <person name="Nishigata A."/>
            <person name="Galipon J."/>
            <person name="Arakawa K."/>
        </authorList>
    </citation>
    <scope>NUCLEOTIDE SEQUENCE [LARGE SCALE GENOMIC DNA]</scope>
    <source>
        <strain evidence="2 3">ATCC BAA-803</strain>
    </source>
</reference>
<dbReference type="Proteomes" id="UP000320231">
    <property type="component" value="Chromosome"/>
</dbReference>
<feature type="transmembrane region" description="Helical" evidence="1">
    <location>
        <begin position="29"/>
        <end position="50"/>
    </location>
</feature>
<feature type="transmembrane region" description="Helical" evidence="1">
    <location>
        <begin position="57"/>
        <end position="77"/>
    </location>
</feature>
<keyword evidence="1" id="KW-0812">Transmembrane</keyword>
<proteinExistence type="predicted"/>
<feature type="transmembrane region" description="Helical" evidence="1">
    <location>
        <begin position="97"/>
        <end position="118"/>
    </location>
</feature>
<sequence>MNAIYFIPILAVVLVGLLTKRVPPMAAKIGLVGGCLLIAAGYFVPPFTLLPQIMHEFHFVALVFVLLVVMMLIIGKVRPRETDWIQEHSGDVDLTPWKGAVPAGIVLVVLVIVMYISFAG</sequence>
<evidence type="ECO:0000313" key="2">
    <source>
        <dbReference type="EMBL" id="BBI62639.1"/>
    </source>
</evidence>
<dbReference type="AlphaFoldDB" id="A0A455UEF4"/>
<organism evidence="2 3">
    <name type="scientific">Vreelandella sulfidaeris</name>
    <dbReference type="NCBI Taxonomy" id="115553"/>
    <lineage>
        <taxon>Bacteria</taxon>
        <taxon>Pseudomonadati</taxon>
        <taxon>Pseudomonadota</taxon>
        <taxon>Gammaproteobacteria</taxon>
        <taxon>Oceanospirillales</taxon>
        <taxon>Halomonadaceae</taxon>
        <taxon>Vreelandella</taxon>
    </lineage>
</organism>
<evidence type="ECO:0000256" key="1">
    <source>
        <dbReference type="SAM" id="Phobius"/>
    </source>
</evidence>
<keyword evidence="1" id="KW-1133">Transmembrane helix</keyword>
<dbReference type="InterPro" id="IPR038377">
    <property type="entry name" value="Na/Glc_symporter_sf"/>
</dbReference>
<dbReference type="EMBL" id="AP019514">
    <property type="protein sequence ID" value="BBI62639.1"/>
    <property type="molecule type" value="Genomic_DNA"/>
</dbReference>
<keyword evidence="1" id="KW-0472">Membrane</keyword>
<evidence type="ECO:0000313" key="3">
    <source>
        <dbReference type="Proteomes" id="UP000320231"/>
    </source>
</evidence>